<dbReference type="EC" id="3.1.11.6" evidence="6"/>
<keyword evidence="7" id="KW-0175">Coiled coil</keyword>
<keyword evidence="5 6" id="KW-0269">Exonuclease</keyword>
<dbReference type="Pfam" id="PF02609">
    <property type="entry name" value="Exonuc_VII_S"/>
    <property type="match status" value="1"/>
</dbReference>
<dbReference type="HAMAP" id="MF_00337">
    <property type="entry name" value="Exonuc_7_S"/>
    <property type="match status" value="1"/>
</dbReference>
<feature type="compositionally biased region" description="Basic and acidic residues" evidence="8">
    <location>
        <begin position="85"/>
        <end position="100"/>
    </location>
</feature>
<dbReference type="PANTHER" id="PTHR34137:SF1">
    <property type="entry name" value="EXODEOXYRIBONUCLEASE 7 SMALL SUBUNIT"/>
    <property type="match status" value="1"/>
</dbReference>
<keyword evidence="10" id="KW-1185">Reference proteome</keyword>
<dbReference type="GO" id="GO:0005829">
    <property type="term" value="C:cytosol"/>
    <property type="evidence" value="ECO:0007669"/>
    <property type="project" value="TreeGrafter"/>
</dbReference>
<keyword evidence="3 6" id="KW-0540">Nuclease</keyword>
<comment type="catalytic activity">
    <reaction evidence="6">
        <text>Exonucleolytic cleavage in either 5'- to 3'- or 3'- to 5'-direction to yield nucleoside 5'-phosphates.</text>
        <dbReference type="EC" id="3.1.11.6"/>
    </reaction>
</comment>
<keyword evidence="2 6" id="KW-0963">Cytoplasm</keyword>
<feature type="compositionally biased region" description="Basic and acidic residues" evidence="8">
    <location>
        <begin position="1"/>
        <end position="10"/>
    </location>
</feature>
<dbReference type="NCBIfam" id="TIGR01280">
    <property type="entry name" value="xseB"/>
    <property type="match status" value="1"/>
</dbReference>
<evidence type="ECO:0000313" key="10">
    <source>
        <dbReference type="Proteomes" id="UP000542342"/>
    </source>
</evidence>
<comment type="subcellular location">
    <subcellularLocation>
        <location evidence="6">Cytoplasm</location>
    </subcellularLocation>
</comment>
<feature type="region of interest" description="Disordered" evidence="8">
    <location>
        <begin position="85"/>
        <end position="123"/>
    </location>
</feature>
<dbReference type="EMBL" id="JACEFB010000001">
    <property type="protein sequence ID" value="MBA2225036.1"/>
    <property type="molecule type" value="Genomic_DNA"/>
</dbReference>
<feature type="coiled-coil region" evidence="7">
    <location>
        <begin position="30"/>
        <end position="85"/>
    </location>
</feature>
<dbReference type="GO" id="GO:0008855">
    <property type="term" value="F:exodeoxyribonuclease VII activity"/>
    <property type="evidence" value="ECO:0007669"/>
    <property type="project" value="UniProtKB-UniRule"/>
</dbReference>
<proteinExistence type="inferred from homology"/>
<comment type="subunit">
    <text evidence="6">Heterooligomer composed of large and small subunits.</text>
</comment>
<sequence length="123" mass="14197">MSQRPSEADRSPQTSPAPEASCSPEVSLHFEDALAQLEAVLRRLEQGQDRLEDALRDYERGLALLRHCRQLLQQAERKVQQLAGVDEHGEPRLEPFDHTSRLVQTRQEWRVTDPQQDNRTESE</sequence>
<evidence type="ECO:0000256" key="4">
    <source>
        <dbReference type="ARBA" id="ARBA00022801"/>
    </source>
</evidence>
<protein>
    <recommendedName>
        <fullName evidence="6">Exodeoxyribonuclease 7 small subunit</fullName>
        <ecNumber evidence="6">3.1.11.6</ecNumber>
    </recommendedName>
    <alternativeName>
        <fullName evidence="6">Exodeoxyribonuclease VII small subunit</fullName>
        <shortName evidence="6">Exonuclease VII small subunit</shortName>
    </alternativeName>
</protein>
<evidence type="ECO:0000313" key="9">
    <source>
        <dbReference type="EMBL" id="MBA2225036.1"/>
    </source>
</evidence>
<dbReference type="AlphaFoldDB" id="A0A7V9AAE9"/>
<evidence type="ECO:0000256" key="5">
    <source>
        <dbReference type="ARBA" id="ARBA00022839"/>
    </source>
</evidence>
<evidence type="ECO:0000256" key="6">
    <source>
        <dbReference type="HAMAP-Rule" id="MF_00337"/>
    </source>
</evidence>
<dbReference type="Gene3D" id="1.10.287.1040">
    <property type="entry name" value="Exonuclease VII, small subunit"/>
    <property type="match status" value="1"/>
</dbReference>
<evidence type="ECO:0000256" key="7">
    <source>
        <dbReference type="SAM" id="Coils"/>
    </source>
</evidence>
<dbReference type="InterPro" id="IPR003761">
    <property type="entry name" value="Exonuc_VII_S"/>
</dbReference>
<comment type="similarity">
    <text evidence="1 6">Belongs to the XseB family.</text>
</comment>
<evidence type="ECO:0000256" key="1">
    <source>
        <dbReference type="ARBA" id="ARBA00009998"/>
    </source>
</evidence>
<keyword evidence="4 6" id="KW-0378">Hydrolase</keyword>
<reference evidence="9 10" key="1">
    <citation type="submission" date="2020-07" db="EMBL/GenBank/DDBJ databases">
        <title>Thermogemmata thermophila gen. nov., sp. nov., a novel moderate thermophilic planctomycete from a Kamchatka hot spring.</title>
        <authorList>
            <person name="Elcheninov A.G."/>
            <person name="Podosokorskaya O.A."/>
            <person name="Kovaleva O.L."/>
            <person name="Novikov A."/>
            <person name="Bonch-Osmolovskaya E.A."/>
            <person name="Toshchakov S.V."/>
            <person name="Kublanov I.V."/>
        </authorList>
    </citation>
    <scope>NUCLEOTIDE SEQUENCE [LARGE SCALE GENOMIC DNA]</scope>
    <source>
        <strain evidence="9 10">2918</strain>
    </source>
</reference>
<dbReference type="PANTHER" id="PTHR34137">
    <property type="entry name" value="EXODEOXYRIBONUCLEASE 7 SMALL SUBUNIT"/>
    <property type="match status" value="1"/>
</dbReference>
<dbReference type="InterPro" id="IPR037004">
    <property type="entry name" value="Exonuc_VII_ssu_sf"/>
</dbReference>
<evidence type="ECO:0000256" key="2">
    <source>
        <dbReference type="ARBA" id="ARBA00022490"/>
    </source>
</evidence>
<feature type="compositionally biased region" description="Basic and acidic residues" evidence="8">
    <location>
        <begin position="107"/>
        <end position="123"/>
    </location>
</feature>
<dbReference type="GO" id="GO:0009318">
    <property type="term" value="C:exodeoxyribonuclease VII complex"/>
    <property type="evidence" value="ECO:0007669"/>
    <property type="project" value="UniProtKB-UniRule"/>
</dbReference>
<organism evidence="9 10">
    <name type="scientific">Thermogemmata fonticola</name>
    <dbReference type="NCBI Taxonomy" id="2755323"/>
    <lineage>
        <taxon>Bacteria</taxon>
        <taxon>Pseudomonadati</taxon>
        <taxon>Planctomycetota</taxon>
        <taxon>Planctomycetia</taxon>
        <taxon>Gemmatales</taxon>
        <taxon>Gemmataceae</taxon>
        <taxon>Thermogemmata</taxon>
    </lineage>
</organism>
<dbReference type="Proteomes" id="UP000542342">
    <property type="component" value="Unassembled WGS sequence"/>
</dbReference>
<gene>
    <name evidence="6 9" type="primary">xseB</name>
    <name evidence="9" type="ORF">H0921_02555</name>
</gene>
<evidence type="ECO:0000256" key="8">
    <source>
        <dbReference type="SAM" id="MobiDB-lite"/>
    </source>
</evidence>
<name>A0A7V9AAE9_9BACT</name>
<feature type="region of interest" description="Disordered" evidence="8">
    <location>
        <begin position="1"/>
        <end position="24"/>
    </location>
</feature>
<dbReference type="SUPFAM" id="SSF116842">
    <property type="entry name" value="XseB-like"/>
    <property type="match status" value="1"/>
</dbReference>
<accession>A0A7V9AAE9</accession>
<dbReference type="RefSeq" id="WP_194536437.1">
    <property type="nucleotide sequence ID" value="NZ_JACEFB010000001.1"/>
</dbReference>
<comment type="function">
    <text evidence="6">Bidirectionally degrades single-stranded DNA into large acid-insoluble oligonucleotides, which are then degraded further into small acid-soluble oligonucleotides.</text>
</comment>
<evidence type="ECO:0000256" key="3">
    <source>
        <dbReference type="ARBA" id="ARBA00022722"/>
    </source>
</evidence>
<dbReference type="GO" id="GO:0006308">
    <property type="term" value="P:DNA catabolic process"/>
    <property type="evidence" value="ECO:0007669"/>
    <property type="project" value="UniProtKB-UniRule"/>
</dbReference>
<comment type="caution">
    <text evidence="9">The sequence shown here is derived from an EMBL/GenBank/DDBJ whole genome shotgun (WGS) entry which is preliminary data.</text>
</comment>